<accession>A0AA48RGD6</accession>
<dbReference type="EMBL" id="OY569118">
    <property type="protein sequence ID" value="CAJ1001023.1"/>
    <property type="molecule type" value="Genomic_DNA"/>
</dbReference>
<organism evidence="2 3">
    <name type="scientific">Brevibacillus aydinogluensis</name>
    <dbReference type="NCBI Taxonomy" id="927786"/>
    <lineage>
        <taxon>Bacteria</taxon>
        <taxon>Bacillati</taxon>
        <taxon>Bacillota</taxon>
        <taxon>Bacilli</taxon>
        <taxon>Bacillales</taxon>
        <taxon>Paenibacillaceae</taxon>
        <taxon>Brevibacillus</taxon>
    </lineage>
</organism>
<evidence type="ECO:0000313" key="3">
    <source>
        <dbReference type="Proteomes" id="UP001189619"/>
    </source>
</evidence>
<proteinExistence type="predicted"/>
<dbReference type="RefSeq" id="WP_304414969.1">
    <property type="nucleotide sequence ID" value="NZ_OY569118.1"/>
</dbReference>
<dbReference type="KEGG" id="bayd:BSPP4475_01615"/>
<evidence type="ECO:0000313" key="2">
    <source>
        <dbReference type="EMBL" id="CAJ1001023.1"/>
    </source>
</evidence>
<gene>
    <name evidence="2" type="ORF">BSPP4475_01615</name>
</gene>
<sequence>MKPNDILVISKGKEKLKVSRKAFEVIYSQHGYKVEDDPAGDVAAQEPVKPDGDSDK</sequence>
<dbReference type="AlphaFoldDB" id="A0AA48RGD6"/>
<evidence type="ECO:0000256" key="1">
    <source>
        <dbReference type="SAM" id="MobiDB-lite"/>
    </source>
</evidence>
<dbReference type="Proteomes" id="UP001189619">
    <property type="component" value="Chromosome"/>
</dbReference>
<name>A0AA48RGD6_9BACL</name>
<keyword evidence="3" id="KW-1185">Reference proteome</keyword>
<protein>
    <submittedName>
        <fullName evidence="2">Transferred entry: 5-62-1</fullName>
    </submittedName>
</protein>
<reference evidence="2" key="1">
    <citation type="submission" date="2023-07" db="EMBL/GenBank/DDBJ databases">
        <authorList>
            <person name="Ivanov I."/>
            <person name="Teneva D."/>
            <person name="Stoikov I."/>
        </authorList>
    </citation>
    <scope>NUCLEOTIDE SEQUENCE</scope>
    <source>
        <strain evidence="2">4475</strain>
    </source>
</reference>
<feature type="region of interest" description="Disordered" evidence="1">
    <location>
        <begin position="34"/>
        <end position="56"/>
    </location>
</feature>